<accession>A0A9X3UH17</accession>
<reference evidence="17" key="1">
    <citation type="submission" date="2022-11" db="EMBL/GenBank/DDBJ databases">
        <title>Draft genome sequence of Hoeflea poritis E7-10 and Hoeflea prorocentri PM5-8, separated from scleractinian coral Porites lutea and marine dinoflagellate.</title>
        <authorList>
            <person name="Zhang G."/>
            <person name="Wei Q."/>
            <person name="Cai L."/>
        </authorList>
    </citation>
    <scope>NUCLEOTIDE SEQUENCE</scope>
    <source>
        <strain evidence="17">PM5-8</strain>
    </source>
</reference>
<sequence length="368" mass="39175">MAVSEFDRRMMAAAIRYTYRHLGRTGTNPSVATILVRDVDGMPVIVGRGLTAIGGRPHAETEAIEEAGDLAAGSTAYVTLEPCAHHGSTPPCADALVSAGISRVVAATTDPDGRVSGLGYKILEDGGIEVETDVLAPAAMKAMAGYLTQRRFARPHVTLKLALSQDGKIGRKGSGQVPITDPLSNHVSHLLRATSDVIAIGINTALEDDPSLTCRLPGLENRSPIRLVLDRELRLPPDSALARSARDYPVIIATTKPPDDERYRQLTQAGCQMLACEETENGIALPEMLEDLCGKGIMTVIVEGGAAVAQAFLEAGLVDRIRLYIGPEAIGEDGIAAPLSPEIMPAGFVKTAAARFGPDWRFEYERSE</sequence>
<evidence type="ECO:0000256" key="3">
    <source>
        <dbReference type="ARBA" id="ARBA00004910"/>
    </source>
</evidence>
<comment type="caution">
    <text evidence="17">The sequence shown here is derived from an EMBL/GenBank/DDBJ whole genome shotgun (WGS) entry which is preliminary data.</text>
</comment>
<feature type="binding site" evidence="14">
    <location>
        <position position="162"/>
    </location>
    <ligand>
        <name>NADP(+)</name>
        <dbReference type="ChEBI" id="CHEBI:58349"/>
    </ligand>
</feature>
<keyword evidence="7 12" id="KW-0479">Metal-binding</keyword>
<feature type="binding site" evidence="15">
    <location>
        <position position="83"/>
    </location>
    <ligand>
        <name>Zn(2+)</name>
        <dbReference type="ChEBI" id="CHEBI:29105"/>
        <note>catalytic</note>
    </ligand>
</feature>
<dbReference type="SUPFAM" id="SSF53597">
    <property type="entry name" value="Dihydrofolate reductase-like"/>
    <property type="match status" value="1"/>
</dbReference>
<evidence type="ECO:0000256" key="14">
    <source>
        <dbReference type="PIRSR" id="PIRSR006769-2"/>
    </source>
</evidence>
<proteinExistence type="inferred from homology"/>
<protein>
    <recommendedName>
        <fullName evidence="12">Riboflavin biosynthesis protein RibD</fullName>
    </recommendedName>
    <domain>
        <recommendedName>
            <fullName evidence="12">Diaminohydroxyphosphoribosylaminopyrimidine deaminase</fullName>
            <shortName evidence="12">DRAP deaminase</shortName>
            <ecNumber evidence="12">3.5.4.26</ecNumber>
        </recommendedName>
        <alternativeName>
            <fullName evidence="12">Riboflavin-specific deaminase</fullName>
        </alternativeName>
    </domain>
    <domain>
        <recommendedName>
            <fullName evidence="12">5-amino-6-(5-phosphoribosylamino)uracil reductase</fullName>
            <ecNumber evidence="12">1.1.1.193</ecNumber>
        </recommendedName>
        <alternativeName>
            <fullName evidence="12">HTP reductase</fullName>
        </alternativeName>
    </domain>
</protein>
<evidence type="ECO:0000313" key="17">
    <source>
        <dbReference type="EMBL" id="MDA5399043.1"/>
    </source>
</evidence>
<evidence type="ECO:0000259" key="16">
    <source>
        <dbReference type="PROSITE" id="PS51747"/>
    </source>
</evidence>
<keyword evidence="8 12" id="KW-0862">Zinc</keyword>
<feature type="binding site" evidence="14">
    <location>
        <begin position="305"/>
        <end position="311"/>
    </location>
    <ligand>
        <name>NADP(+)</name>
        <dbReference type="ChEBI" id="CHEBI:58349"/>
    </ligand>
</feature>
<keyword evidence="10 12" id="KW-0560">Oxidoreductase</keyword>
<dbReference type="PANTHER" id="PTHR38011">
    <property type="entry name" value="DIHYDROFOLATE REDUCTASE FAMILY PROTEIN (AFU_ORTHOLOGUE AFUA_8G06820)"/>
    <property type="match status" value="1"/>
</dbReference>
<dbReference type="PIRSF" id="PIRSF006769">
    <property type="entry name" value="RibD"/>
    <property type="match status" value="1"/>
</dbReference>
<dbReference type="AlphaFoldDB" id="A0A9X3UH17"/>
<dbReference type="NCBIfam" id="TIGR00326">
    <property type="entry name" value="eubact_ribD"/>
    <property type="match status" value="1"/>
</dbReference>
<evidence type="ECO:0000256" key="5">
    <source>
        <dbReference type="ARBA" id="ARBA00007417"/>
    </source>
</evidence>
<dbReference type="PROSITE" id="PS00903">
    <property type="entry name" value="CYT_DCMP_DEAMINASES_1"/>
    <property type="match status" value="1"/>
</dbReference>
<feature type="active site" description="Proton donor" evidence="13">
    <location>
        <position position="60"/>
    </location>
</feature>
<dbReference type="SUPFAM" id="SSF53927">
    <property type="entry name" value="Cytidine deaminase-like"/>
    <property type="match status" value="1"/>
</dbReference>
<comment type="function">
    <text evidence="1 12">Converts 2,5-diamino-6-(ribosylamino)-4(3h)-pyrimidinone 5'-phosphate into 5-amino-6-(ribosylamino)-2,4(1h,3h)-pyrimidinedione 5'-phosphate.</text>
</comment>
<feature type="binding site" evidence="14">
    <location>
        <position position="192"/>
    </location>
    <ligand>
        <name>substrate</name>
    </ligand>
</feature>
<feature type="binding site" evidence="14">
    <location>
        <position position="212"/>
    </location>
    <ligand>
        <name>substrate</name>
    </ligand>
</feature>
<evidence type="ECO:0000256" key="12">
    <source>
        <dbReference type="PIRNR" id="PIRNR006769"/>
    </source>
</evidence>
<comment type="similarity">
    <text evidence="4 12">In the N-terminal section; belongs to the cytidine and deoxycytidylate deaminase family.</text>
</comment>
<evidence type="ECO:0000256" key="8">
    <source>
        <dbReference type="ARBA" id="ARBA00022833"/>
    </source>
</evidence>
<feature type="binding site" evidence="14">
    <location>
        <position position="215"/>
    </location>
    <ligand>
        <name>substrate</name>
    </ligand>
</feature>
<keyword evidence="6 12" id="KW-0686">Riboflavin biosynthesis</keyword>
<comment type="cofactor">
    <cofactor evidence="12 15">
        <name>Zn(2+)</name>
        <dbReference type="ChEBI" id="CHEBI:29105"/>
    </cofactor>
    <text evidence="12 15">Binds 1 zinc ion.</text>
</comment>
<dbReference type="InterPro" id="IPR016192">
    <property type="entry name" value="APOBEC/CMP_deaminase_Zn-bd"/>
</dbReference>
<feature type="binding site" evidence="15">
    <location>
        <position position="58"/>
    </location>
    <ligand>
        <name>Zn(2+)</name>
        <dbReference type="ChEBI" id="CHEBI:29105"/>
        <note>catalytic</note>
    </ligand>
</feature>
<dbReference type="InterPro" id="IPR050765">
    <property type="entry name" value="Riboflavin_Biosynth_HTPR"/>
</dbReference>
<keyword evidence="9 12" id="KW-0521">NADP</keyword>
<evidence type="ECO:0000313" key="18">
    <source>
        <dbReference type="Proteomes" id="UP001151234"/>
    </source>
</evidence>
<keyword evidence="18" id="KW-1185">Reference proteome</keyword>
<comment type="catalytic activity">
    <reaction evidence="12">
        <text>2,5-diamino-6-hydroxy-4-(5-phosphoribosylamino)-pyrimidine + H2O + H(+) = 5-amino-6-(5-phospho-D-ribosylamino)uracil + NH4(+)</text>
        <dbReference type="Rhea" id="RHEA:21868"/>
        <dbReference type="ChEBI" id="CHEBI:15377"/>
        <dbReference type="ChEBI" id="CHEBI:15378"/>
        <dbReference type="ChEBI" id="CHEBI:28938"/>
        <dbReference type="ChEBI" id="CHEBI:58453"/>
        <dbReference type="ChEBI" id="CHEBI:58614"/>
        <dbReference type="EC" id="3.5.4.26"/>
    </reaction>
</comment>
<dbReference type="GO" id="GO:0008835">
    <property type="term" value="F:diaminohydroxyphosphoribosylaminopyrimidine deaminase activity"/>
    <property type="evidence" value="ECO:0007669"/>
    <property type="project" value="UniProtKB-EC"/>
</dbReference>
<gene>
    <name evidence="17" type="primary">ribD</name>
    <name evidence="17" type="ORF">OQ273_10710</name>
</gene>
<dbReference type="GO" id="GO:0008270">
    <property type="term" value="F:zinc ion binding"/>
    <property type="evidence" value="ECO:0007669"/>
    <property type="project" value="InterPro"/>
</dbReference>
<evidence type="ECO:0000256" key="2">
    <source>
        <dbReference type="ARBA" id="ARBA00004882"/>
    </source>
</evidence>
<feature type="binding site" evidence="14">
    <location>
        <position position="303"/>
    </location>
    <ligand>
        <name>substrate</name>
    </ligand>
</feature>
<dbReference type="InterPro" id="IPR016193">
    <property type="entry name" value="Cytidine_deaminase-like"/>
</dbReference>
<keyword evidence="12 17" id="KW-0378">Hydrolase</keyword>
<comment type="catalytic activity">
    <reaction evidence="12">
        <text>5-amino-6-(5-phospho-D-ribitylamino)uracil + NADP(+) = 5-amino-6-(5-phospho-D-ribosylamino)uracil + NADPH + H(+)</text>
        <dbReference type="Rhea" id="RHEA:17845"/>
        <dbReference type="ChEBI" id="CHEBI:15378"/>
        <dbReference type="ChEBI" id="CHEBI:57783"/>
        <dbReference type="ChEBI" id="CHEBI:58349"/>
        <dbReference type="ChEBI" id="CHEBI:58421"/>
        <dbReference type="ChEBI" id="CHEBI:58453"/>
        <dbReference type="EC" id="1.1.1.193"/>
    </reaction>
</comment>
<dbReference type="GO" id="GO:0009231">
    <property type="term" value="P:riboflavin biosynthetic process"/>
    <property type="evidence" value="ECO:0007669"/>
    <property type="project" value="UniProtKB-KW"/>
</dbReference>
<dbReference type="RefSeq" id="WP_267990494.1">
    <property type="nucleotide sequence ID" value="NZ_JAPJZI010000001.1"/>
</dbReference>
<evidence type="ECO:0000256" key="6">
    <source>
        <dbReference type="ARBA" id="ARBA00022619"/>
    </source>
</evidence>
<feature type="domain" description="CMP/dCMP-type deaminase" evidence="16">
    <location>
        <begin position="5"/>
        <end position="130"/>
    </location>
</feature>
<keyword evidence="11" id="KW-0511">Multifunctional enzyme</keyword>
<dbReference type="InterPro" id="IPR024072">
    <property type="entry name" value="DHFR-like_dom_sf"/>
</dbReference>
<evidence type="ECO:0000256" key="10">
    <source>
        <dbReference type="ARBA" id="ARBA00023002"/>
    </source>
</evidence>
<evidence type="ECO:0000256" key="7">
    <source>
        <dbReference type="ARBA" id="ARBA00022723"/>
    </source>
</evidence>
<name>A0A9X3UH17_9HYPH</name>
<dbReference type="Gene3D" id="3.40.140.10">
    <property type="entry name" value="Cytidine Deaminase, domain 2"/>
    <property type="match status" value="1"/>
</dbReference>
<dbReference type="EC" id="3.5.4.26" evidence="12"/>
<evidence type="ECO:0000256" key="15">
    <source>
        <dbReference type="PIRSR" id="PIRSR006769-3"/>
    </source>
</evidence>
<dbReference type="InterPro" id="IPR002734">
    <property type="entry name" value="RibDG_C"/>
</dbReference>
<dbReference type="CDD" id="cd01284">
    <property type="entry name" value="Riboflavin_deaminase-reductase"/>
    <property type="match status" value="1"/>
</dbReference>
<feature type="binding site" evidence="14">
    <location>
        <position position="204"/>
    </location>
    <ligand>
        <name>NADP(+)</name>
        <dbReference type="ChEBI" id="CHEBI:58349"/>
    </ligand>
</feature>
<dbReference type="GO" id="GO:0008703">
    <property type="term" value="F:5-amino-6-(5-phosphoribosylamino)uracil reductase activity"/>
    <property type="evidence" value="ECO:0007669"/>
    <property type="project" value="UniProtKB-EC"/>
</dbReference>
<dbReference type="EC" id="1.1.1.193" evidence="12"/>
<feature type="binding site" evidence="15">
    <location>
        <position position="92"/>
    </location>
    <ligand>
        <name>Zn(2+)</name>
        <dbReference type="ChEBI" id="CHEBI:29105"/>
        <note>catalytic</note>
    </ligand>
</feature>
<dbReference type="PROSITE" id="PS51747">
    <property type="entry name" value="CYT_DCMP_DEAMINASES_2"/>
    <property type="match status" value="1"/>
</dbReference>
<dbReference type="EMBL" id="JAPJZI010000001">
    <property type="protein sequence ID" value="MDA5399043.1"/>
    <property type="molecule type" value="Genomic_DNA"/>
</dbReference>
<comment type="pathway">
    <text evidence="2 12">Cofactor biosynthesis; riboflavin biosynthesis; 5-amino-6-(D-ribitylamino)uracil from GTP: step 2/4.</text>
</comment>
<evidence type="ECO:0000256" key="9">
    <source>
        <dbReference type="ARBA" id="ARBA00022857"/>
    </source>
</evidence>
<dbReference type="Gene3D" id="3.40.430.10">
    <property type="entry name" value="Dihydrofolate Reductase, subunit A"/>
    <property type="match status" value="1"/>
</dbReference>
<feature type="binding site" evidence="14">
    <location>
        <position position="208"/>
    </location>
    <ligand>
        <name>NADP(+)</name>
        <dbReference type="ChEBI" id="CHEBI:58349"/>
    </ligand>
</feature>
<comment type="pathway">
    <text evidence="3 12">Cofactor biosynthesis; riboflavin biosynthesis; 5-amino-6-(D-ribitylamino)uracil from GTP: step 3/4.</text>
</comment>
<dbReference type="Pfam" id="PF01872">
    <property type="entry name" value="RibD_C"/>
    <property type="match status" value="1"/>
</dbReference>
<evidence type="ECO:0000256" key="1">
    <source>
        <dbReference type="ARBA" id="ARBA00002151"/>
    </source>
</evidence>
<dbReference type="Proteomes" id="UP001151234">
    <property type="component" value="Unassembled WGS sequence"/>
</dbReference>
<evidence type="ECO:0000256" key="11">
    <source>
        <dbReference type="ARBA" id="ARBA00023268"/>
    </source>
</evidence>
<comment type="similarity">
    <text evidence="5 12">In the C-terminal section; belongs to the HTP reductase family.</text>
</comment>
<dbReference type="InterPro" id="IPR004794">
    <property type="entry name" value="Eubact_RibD"/>
</dbReference>
<dbReference type="PANTHER" id="PTHR38011:SF7">
    <property type="entry name" value="2,5-DIAMINO-6-RIBOSYLAMINO-4(3H)-PYRIMIDINONE 5'-PHOSPHATE REDUCTASE"/>
    <property type="match status" value="1"/>
</dbReference>
<evidence type="ECO:0000256" key="4">
    <source>
        <dbReference type="ARBA" id="ARBA00005259"/>
    </source>
</evidence>
<dbReference type="Pfam" id="PF00383">
    <property type="entry name" value="dCMP_cyt_deam_1"/>
    <property type="match status" value="1"/>
</dbReference>
<evidence type="ECO:0000256" key="13">
    <source>
        <dbReference type="PIRSR" id="PIRSR006769-1"/>
    </source>
</evidence>
<organism evidence="17 18">
    <name type="scientific">Hoeflea prorocentri</name>
    <dbReference type="NCBI Taxonomy" id="1922333"/>
    <lineage>
        <taxon>Bacteria</taxon>
        <taxon>Pseudomonadati</taxon>
        <taxon>Pseudomonadota</taxon>
        <taxon>Alphaproteobacteria</taxon>
        <taxon>Hyphomicrobiales</taxon>
        <taxon>Rhizobiaceae</taxon>
        <taxon>Hoeflea</taxon>
    </lineage>
</organism>
<dbReference type="InterPro" id="IPR002125">
    <property type="entry name" value="CMP_dCMP_dom"/>
</dbReference>